<dbReference type="PANTHER" id="PTHR43280">
    <property type="entry name" value="ARAC-FAMILY TRANSCRIPTIONAL REGULATOR"/>
    <property type="match status" value="1"/>
</dbReference>
<organism evidence="5 6">
    <name type="scientific">Pandoraea oxalativorans</name>
    <dbReference type="NCBI Taxonomy" id="573737"/>
    <lineage>
        <taxon>Bacteria</taxon>
        <taxon>Pseudomonadati</taxon>
        <taxon>Pseudomonadota</taxon>
        <taxon>Betaproteobacteria</taxon>
        <taxon>Burkholderiales</taxon>
        <taxon>Burkholderiaceae</taxon>
        <taxon>Pandoraea</taxon>
    </lineage>
</organism>
<dbReference type="SUPFAM" id="SSF46689">
    <property type="entry name" value="Homeodomain-like"/>
    <property type="match status" value="2"/>
</dbReference>
<dbReference type="InterPro" id="IPR018060">
    <property type="entry name" value="HTH_AraC"/>
</dbReference>
<dbReference type="Gene3D" id="1.10.10.60">
    <property type="entry name" value="Homeodomain-like"/>
    <property type="match status" value="2"/>
</dbReference>
<dbReference type="EMBL" id="CP011518">
    <property type="protein sequence ID" value="ANJ86769.1"/>
    <property type="molecule type" value="Genomic_DNA"/>
</dbReference>
<dbReference type="GO" id="GO:0015031">
    <property type="term" value="P:protein transport"/>
    <property type="evidence" value="ECO:0007669"/>
    <property type="project" value="InterPro"/>
</dbReference>
<reference evidence="5" key="1">
    <citation type="submission" date="2016-06" db="EMBL/GenBank/DDBJ databases">
        <title>Pandoraea oxalativorans DSM 23570 Genome Sequencing.</title>
        <authorList>
            <person name="Ee R."/>
            <person name="Lim Y.-L."/>
            <person name="Yong D."/>
            <person name="Yin W.-F."/>
            <person name="Chan K.-G."/>
        </authorList>
    </citation>
    <scope>NUCLEOTIDE SEQUENCE</scope>
    <source>
        <strain evidence="5">DSM 23570</strain>
        <plasmid evidence="5">pPO70-1</plasmid>
    </source>
</reference>
<name>A0A192B110_9BURK</name>
<dbReference type="GO" id="GO:0043565">
    <property type="term" value="F:sequence-specific DNA binding"/>
    <property type="evidence" value="ECO:0007669"/>
    <property type="project" value="InterPro"/>
</dbReference>
<keyword evidence="5" id="KW-0614">Plasmid</keyword>
<dbReference type="SMART" id="SM00342">
    <property type="entry name" value="HTH_ARAC"/>
    <property type="match status" value="1"/>
</dbReference>
<evidence type="ECO:0000313" key="6">
    <source>
        <dbReference type="Proteomes" id="UP000035050"/>
    </source>
</evidence>
<dbReference type="InterPro" id="IPR020449">
    <property type="entry name" value="Tscrpt_reg_AraC-type_HTH"/>
</dbReference>
<proteinExistence type="predicted"/>
<geneLocation type="plasmid" evidence="5 6">
    <name>pPO70-1</name>
</geneLocation>
<dbReference type="Pfam" id="PF09392">
    <property type="entry name" value="T3SS_needle_F"/>
    <property type="match status" value="1"/>
</dbReference>
<dbReference type="SUPFAM" id="SSF140129">
    <property type="entry name" value="MxiH-like"/>
    <property type="match status" value="1"/>
</dbReference>
<feature type="domain" description="HTH araC/xylS-type" evidence="4">
    <location>
        <begin position="150"/>
        <end position="248"/>
    </location>
</feature>
<dbReference type="InterPro" id="IPR021123">
    <property type="entry name" value="T3SS_needle-like"/>
</dbReference>
<keyword evidence="1" id="KW-0805">Transcription regulation</keyword>
<dbReference type="PROSITE" id="PS01124">
    <property type="entry name" value="HTH_ARAC_FAMILY_2"/>
    <property type="match status" value="1"/>
</dbReference>
<dbReference type="InterPro" id="IPR037203">
    <property type="entry name" value="T3SS_needle-like_sf"/>
</dbReference>
<dbReference type="GO" id="GO:0003700">
    <property type="term" value="F:DNA-binding transcription factor activity"/>
    <property type="evidence" value="ECO:0007669"/>
    <property type="project" value="InterPro"/>
</dbReference>
<dbReference type="AlphaFoldDB" id="A0A192B110"/>
<evidence type="ECO:0000256" key="1">
    <source>
        <dbReference type="ARBA" id="ARBA00023015"/>
    </source>
</evidence>
<dbReference type="PRINTS" id="PR00032">
    <property type="entry name" value="HTHARAC"/>
</dbReference>
<gene>
    <name evidence="5" type="ORF">MB84_29360</name>
</gene>
<protein>
    <recommendedName>
        <fullName evidence="4">HTH araC/xylS-type domain-containing protein</fullName>
    </recommendedName>
</protein>
<dbReference type="Gene3D" id="1.20.58.90">
    <property type="match status" value="1"/>
</dbReference>
<accession>A0A192B110</accession>
<evidence type="ECO:0000313" key="5">
    <source>
        <dbReference type="EMBL" id="ANJ86769.1"/>
    </source>
</evidence>
<sequence>MGSARALPEHVCKTPTKEGTMSSLHMILVRHHGTLHVGASAHAVAPGLWLVAGGTPPSPCGGAHVYSLCGTSLQSVFRDVQPLLVDGGCARALAPHQPQAVPAETGMLDAVARLAELNPDAMWRFTLAYCLVAERTRCSTLLRHLVSADFALCDFLHQHRLEPWPVTRYAEALELPLRKFTQLFKDKFGTSPKHWLQAQRLEHGRRLLETTSKKVIEIALECGFCTAAHFSESFRRHFHVSPRDARQQARQLHAARTHDLKEFPMDFNALTDSFAATLANADAKLNQAVATAANKGDAASLLGLQTAMQTWNIAFTTLSSAEKATKDTMAAIVHNF</sequence>
<evidence type="ECO:0000259" key="4">
    <source>
        <dbReference type="PROSITE" id="PS01124"/>
    </source>
</evidence>
<dbReference type="PANTHER" id="PTHR43280:SF13">
    <property type="entry name" value="HTH-TYPE TRANSCRIPTIONAL ACTIVATOR RHAR"/>
    <property type="match status" value="1"/>
</dbReference>
<dbReference type="KEGG" id="pox:MB84_29360"/>
<keyword evidence="3" id="KW-0804">Transcription</keyword>
<evidence type="ECO:0000256" key="3">
    <source>
        <dbReference type="ARBA" id="ARBA00023163"/>
    </source>
</evidence>
<evidence type="ECO:0000256" key="2">
    <source>
        <dbReference type="ARBA" id="ARBA00023125"/>
    </source>
</evidence>
<dbReference type="Proteomes" id="UP000035050">
    <property type="component" value="Plasmid pPO70-1"/>
</dbReference>
<keyword evidence="6" id="KW-1185">Reference proteome</keyword>
<dbReference type="InterPro" id="IPR009057">
    <property type="entry name" value="Homeodomain-like_sf"/>
</dbReference>
<dbReference type="Pfam" id="PF12833">
    <property type="entry name" value="HTH_18"/>
    <property type="match status" value="1"/>
</dbReference>
<keyword evidence="2" id="KW-0238">DNA-binding</keyword>